<protein>
    <submittedName>
        <fullName evidence="1">Uncharacterized protein</fullName>
    </submittedName>
</protein>
<accession>A0A0A8Y9W8</accession>
<organism evidence="1">
    <name type="scientific">Arundo donax</name>
    <name type="common">Giant reed</name>
    <name type="synonym">Donax arundinaceus</name>
    <dbReference type="NCBI Taxonomy" id="35708"/>
    <lineage>
        <taxon>Eukaryota</taxon>
        <taxon>Viridiplantae</taxon>
        <taxon>Streptophyta</taxon>
        <taxon>Embryophyta</taxon>
        <taxon>Tracheophyta</taxon>
        <taxon>Spermatophyta</taxon>
        <taxon>Magnoliopsida</taxon>
        <taxon>Liliopsida</taxon>
        <taxon>Poales</taxon>
        <taxon>Poaceae</taxon>
        <taxon>PACMAD clade</taxon>
        <taxon>Arundinoideae</taxon>
        <taxon>Arundineae</taxon>
        <taxon>Arundo</taxon>
    </lineage>
</organism>
<reference evidence="1" key="1">
    <citation type="submission" date="2014-09" db="EMBL/GenBank/DDBJ databases">
        <authorList>
            <person name="Magalhaes I.L.F."/>
            <person name="Oliveira U."/>
            <person name="Santos F.R."/>
            <person name="Vidigal T.H.D.A."/>
            <person name="Brescovit A.D."/>
            <person name="Santos A.J."/>
        </authorList>
    </citation>
    <scope>NUCLEOTIDE SEQUENCE</scope>
    <source>
        <tissue evidence="1">Shoot tissue taken approximately 20 cm above the soil surface</tissue>
    </source>
</reference>
<dbReference type="AlphaFoldDB" id="A0A0A8Y9W8"/>
<sequence length="39" mass="4910">MKLREVRKLYKFSVHYFFICNNWIETKFSKHYRRGVIGN</sequence>
<dbReference type="EMBL" id="GBRH01277738">
    <property type="protein sequence ID" value="JAD20157.1"/>
    <property type="molecule type" value="Transcribed_RNA"/>
</dbReference>
<name>A0A0A8Y9W8_ARUDO</name>
<reference evidence="1" key="2">
    <citation type="journal article" date="2015" name="Data Brief">
        <title>Shoot transcriptome of the giant reed, Arundo donax.</title>
        <authorList>
            <person name="Barrero R.A."/>
            <person name="Guerrero F.D."/>
            <person name="Moolhuijzen P."/>
            <person name="Goolsby J.A."/>
            <person name="Tidwell J."/>
            <person name="Bellgard S.E."/>
            <person name="Bellgard M.I."/>
        </authorList>
    </citation>
    <scope>NUCLEOTIDE SEQUENCE</scope>
    <source>
        <tissue evidence="1">Shoot tissue taken approximately 20 cm above the soil surface</tissue>
    </source>
</reference>
<proteinExistence type="predicted"/>
<evidence type="ECO:0000313" key="1">
    <source>
        <dbReference type="EMBL" id="JAD20157.1"/>
    </source>
</evidence>